<evidence type="ECO:0000256" key="7">
    <source>
        <dbReference type="ARBA" id="ARBA00030046"/>
    </source>
</evidence>
<gene>
    <name evidence="10" type="ORF">BST97_12340</name>
</gene>
<evidence type="ECO:0000256" key="8">
    <source>
        <dbReference type="ARBA" id="ARBA00044633"/>
    </source>
</evidence>
<evidence type="ECO:0000256" key="6">
    <source>
        <dbReference type="ARBA" id="ARBA00023141"/>
    </source>
</evidence>
<keyword evidence="6" id="KW-0057">Aromatic amino acid biosynthesis</keyword>
<evidence type="ECO:0000256" key="1">
    <source>
        <dbReference type="ARBA" id="ARBA00004811"/>
    </source>
</evidence>
<dbReference type="SUPFAM" id="SSF55205">
    <property type="entry name" value="EPT/RTPC-like"/>
    <property type="match status" value="1"/>
</dbReference>
<comment type="catalytic activity">
    <reaction evidence="8">
        <text>3-phosphoshikimate + phosphoenolpyruvate = 5-O-(1-carboxyvinyl)-3-phosphoshikimate + phosphate</text>
        <dbReference type="Rhea" id="RHEA:21256"/>
        <dbReference type="ChEBI" id="CHEBI:43474"/>
        <dbReference type="ChEBI" id="CHEBI:57701"/>
        <dbReference type="ChEBI" id="CHEBI:58702"/>
        <dbReference type="ChEBI" id="CHEBI:145989"/>
        <dbReference type="EC" id="2.5.1.19"/>
    </reaction>
    <physiologicalReaction direction="left-to-right" evidence="8">
        <dbReference type="Rhea" id="RHEA:21257"/>
    </physiologicalReaction>
</comment>
<dbReference type="GO" id="GO:0009073">
    <property type="term" value="P:aromatic amino acid family biosynthetic process"/>
    <property type="evidence" value="ECO:0007669"/>
    <property type="project" value="UniProtKB-KW"/>
</dbReference>
<dbReference type="GO" id="GO:0008652">
    <property type="term" value="P:amino acid biosynthetic process"/>
    <property type="evidence" value="ECO:0007669"/>
    <property type="project" value="UniProtKB-KW"/>
</dbReference>
<dbReference type="Proteomes" id="UP000193431">
    <property type="component" value="Chromosome"/>
</dbReference>
<dbReference type="RefSeq" id="WP_085767523.1">
    <property type="nucleotide sequence ID" value="NZ_CP019344.1"/>
</dbReference>
<dbReference type="Pfam" id="PF00275">
    <property type="entry name" value="EPSP_synthase"/>
    <property type="match status" value="1"/>
</dbReference>
<keyword evidence="5 10" id="KW-0808">Transferase</keyword>
<dbReference type="GO" id="GO:0009423">
    <property type="term" value="P:chorismate biosynthetic process"/>
    <property type="evidence" value="ECO:0007669"/>
    <property type="project" value="UniProtKB-UniPathway"/>
</dbReference>
<dbReference type="PANTHER" id="PTHR21090">
    <property type="entry name" value="AROM/DEHYDROQUINATE SYNTHASE"/>
    <property type="match status" value="1"/>
</dbReference>
<dbReference type="PANTHER" id="PTHR21090:SF5">
    <property type="entry name" value="PENTAFUNCTIONAL AROM POLYPEPTIDE"/>
    <property type="match status" value="1"/>
</dbReference>
<dbReference type="AlphaFoldDB" id="A0A1W6MM95"/>
<reference evidence="10 11" key="1">
    <citation type="submission" date="2016-11" db="EMBL/GenBank/DDBJ databases">
        <title>Trade-off between light-utilization and light-protection in marine flavobacteria.</title>
        <authorList>
            <person name="Kumagai Y."/>
        </authorList>
    </citation>
    <scope>NUCLEOTIDE SEQUENCE [LARGE SCALE GENOMIC DNA]</scope>
    <source>
        <strain evidence="10 11">JCM 13191</strain>
    </source>
</reference>
<dbReference type="EMBL" id="CP019344">
    <property type="protein sequence ID" value="ARN78718.1"/>
    <property type="molecule type" value="Genomic_DNA"/>
</dbReference>
<dbReference type="UniPathway" id="UPA00053">
    <property type="reaction ID" value="UER00089"/>
</dbReference>
<keyword evidence="4" id="KW-0028">Amino-acid biosynthesis</keyword>
<dbReference type="GO" id="GO:0003866">
    <property type="term" value="F:3-phosphoshikimate 1-carboxyvinyltransferase activity"/>
    <property type="evidence" value="ECO:0007669"/>
    <property type="project" value="UniProtKB-EC"/>
</dbReference>
<dbReference type="InterPro" id="IPR036968">
    <property type="entry name" value="Enolpyruvate_Tfrase_sf"/>
</dbReference>
<organism evidence="10 11">
    <name type="scientific">Nonlabens spongiae</name>
    <dbReference type="NCBI Taxonomy" id="331648"/>
    <lineage>
        <taxon>Bacteria</taxon>
        <taxon>Pseudomonadati</taxon>
        <taxon>Bacteroidota</taxon>
        <taxon>Flavobacteriia</taxon>
        <taxon>Flavobacteriales</taxon>
        <taxon>Flavobacteriaceae</taxon>
        <taxon>Nonlabens</taxon>
    </lineage>
</organism>
<keyword evidence="11" id="KW-1185">Reference proteome</keyword>
<dbReference type="EC" id="2.5.1.19" evidence="3"/>
<evidence type="ECO:0000256" key="3">
    <source>
        <dbReference type="ARBA" id="ARBA00012450"/>
    </source>
</evidence>
<feature type="domain" description="Enolpyruvate transferase" evidence="9">
    <location>
        <begin position="59"/>
        <end position="411"/>
    </location>
</feature>
<protein>
    <recommendedName>
        <fullName evidence="3">3-phosphoshikimate 1-carboxyvinyltransferase</fullName>
        <ecNumber evidence="3">2.5.1.19</ecNumber>
    </recommendedName>
    <alternativeName>
        <fullName evidence="7">5-enolpyruvylshikimate-3-phosphate synthase</fullName>
    </alternativeName>
</protein>
<dbReference type="STRING" id="331648.BST97_12340"/>
<comment type="similarity">
    <text evidence="2">Belongs to the EPSP synthase family.</text>
</comment>
<evidence type="ECO:0000313" key="10">
    <source>
        <dbReference type="EMBL" id="ARN78718.1"/>
    </source>
</evidence>
<sequence>MDLKLDHQAAQLYDLKQLTISGSKSESNRLLILKKLFESIEIENLSTSDDTKYLDKVLNSQNKVLDIGHAGTAMRFGTAYFAAQPGKEVILTGSDRMKQRPIGILVEALNKLGAQITYLEKEGFPPLKIHGQSLKSEKLEIDGSVSSQFLTALLLIGASLENGLQLEIKNLTSVPYLKMTCAILENLGVSVGWNENKNATFVTVQMQSSRITGRYTVESDWSSAGYWYSWTALQEPGFEMKLNHFKNPSLQGDSKIVEIYQHFGVRTYFEGTTLHLRKYEKILPEQLNLDFTDIPDQAQTVFATCLGLGIDLHFTGLHTLKVKETDRIEAMKMVGSRFRNPDSYRDEITTSHNDIKMRHDRSKSFKKDVIVDTFHDHRMAMAFAPLCAKTSLVIKDAGVVSKSYPTFWEDLKCYGVGISVI</sequence>
<evidence type="ECO:0000256" key="2">
    <source>
        <dbReference type="ARBA" id="ARBA00009948"/>
    </source>
</evidence>
<evidence type="ECO:0000256" key="5">
    <source>
        <dbReference type="ARBA" id="ARBA00022679"/>
    </source>
</evidence>
<dbReference type="InterPro" id="IPR013792">
    <property type="entry name" value="RNA3'P_cycl/enolpyr_Trfase_a/b"/>
</dbReference>
<proteinExistence type="inferred from homology"/>
<dbReference type="InterPro" id="IPR006264">
    <property type="entry name" value="EPSP_synthase"/>
</dbReference>
<dbReference type="Gene3D" id="3.65.10.10">
    <property type="entry name" value="Enolpyruvate transferase domain"/>
    <property type="match status" value="2"/>
</dbReference>
<dbReference type="OrthoDB" id="9809920at2"/>
<evidence type="ECO:0000313" key="11">
    <source>
        <dbReference type="Proteomes" id="UP000193431"/>
    </source>
</evidence>
<evidence type="ECO:0000256" key="4">
    <source>
        <dbReference type="ARBA" id="ARBA00022605"/>
    </source>
</evidence>
<dbReference type="InterPro" id="IPR001986">
    <property type="entry name" value="Enolpyruvate_Tfrase_dom"/>
</dbReference>
<evidence type="ECO:0000259" key="9">
    <source>
        <dbReference type="Pfam" id="PF00275"/>
    </source>
</evidence>
<accession>A0A1W6MM95</accession>
<name>A0A1W6MM95_9FLAO</name>
<comment type="pathway">
    <text evidence="1">Metabolic intermediate biosynthesis; chorismate biosynthesis; chorismate from D-erythrose 4-phosphate and phosphoenolpyruvate: step 6/7.</text>
</comment>
<dbReference type="PIRSF" id="PIRSF000505">
    <property type="entry name" value="EPSPS"/>
    <property type="match status" value="1"/>
</dbReference>